<evidence type="ECO:0000313" key="3">
    <source>
        <dbReference type="Proteomes" id="UP001649230"/>
    </source>
</evidence>
<feature type="transmembrane region" description="Helical" evidence="1">
    <location>
        <begin position="96"/>
        <end position="118"/>
    </location>
</feature>
<keyword evidence="3" id="KW-1185">Reference proteome</keyword>
<organism evidence="2 3">
    <name type="scientific">Paenibacillus hexagrammi</name>
    <dbReference type="NCBI Taxonomy" id="2908839"/>
    <lineage>
        <taxon>Bacteria</taxon>
        <taxon>Bacillati</taxon>
        <taxon>Bacillota</taxon>
        <taxon>Bacilli</taxon>
        <taxon>Bacillales</taxon>
        <taxon>Paenibacillaceae</taxon>
        <taxon>Paenibacillus</taxon>
    </lineage>
</organism>
<feature type="transmembrane region" description="Helical" evidence="1">
    <location>
        <begin position="13"/>
        <end position="31"/>
    </location>
</feature>
<proteinExistence type="predicted"/>
<protein>
    <recommendedName>
        <fullName evidence="4">Type II secretion system protein GspF domain-containing protein</fullName>
    </recommendedName>
</protein>
<keyword evidence="1" id="KW-0472">Membrane</keyword>
<reference evidence="2 3" key="1">
    <citation type="journal article" date="2024" name="Int. J. Syst. Evol. Microbiol.">
        <title>Paenibacillus hexagrammi sp. nov., a novel bacterium isolated from the gut content of Hexagrammos agrammus.</title>
        <authorList>
            <person name="Jung H.K."/>
            <person name="Kim D.G."/>
            <person name="Zin H."/>
            <person name="Park J."/>
            <person name="Jung H."/>
            <person name="Kim Y.O."/>
            <person name="Kong H.J."/>
            <person name="Kim J.W."/>
            <person name="Kim Y.S."/>
        </authorList>
    </citation>
    <scope>NUCLEOTIDE SEQUENCE [LARGE SCALE GENOMIC DNA]</scope>
    <source>
        <strain evidence="2 3">YPD9-1</strain>
    </source>
</reference>
<name>A0ABY3SH69_9BACL</name>
<feature type="transmembrane region" description="Helical" evidence="1">
    <location>
        <begin position="124"/>
        <end position="145"/>
    </location>
</feature>
<dbReference type="RefSeq" id="WP_235118893.1">
    <property type="nucleotide sequence ID" value="NZ_CP090978.1"/>
</dbReference>
<evidence type="ECO:0008006" key="4">
    <source>
        <dbReference type="Google" id="ProtNLM"/>
    </source>
</evidence>
<keyword evidence="1" id="KW-0812">Transmembrane</keyword>
<evidence type="ECO:0000313" key="2">
    <source>
        <dbReference type="EMBL" id="UJF32544.1"/>
    </source>
</evidence>
<sequence>MIIGSTQFYWVQVGLNVILYLFIAVAIYCLLEQIPVRKKRWRVFRYTGGALSHRIVPRGLLTLMLVSGKAIEEKGQLLHGCGIQVEAALYETARRIMLLVLFIGIWAGYMDLRLGFAVSLINPVYVMLGSGIGSILVLFDTKLLIAMKEQRAHRIVKEIYIISHHLLYYQESKMNLHAKLSRCEPKTRTVRAAFHSMLNEWYHDAETAISAFKQRLGTDESYSFGETINALRLHEHEDYYGLLRQRIQDYKEKMELVRESRKETVSYMLFILAGLPILNTFRVFMYPWIVEGQRLFNSIN</sequence>
<dbReference type="EMBL" id="CP090978">
    <property type="protein sequence ID" value="UJF32544.1"/>
    <property type="molecule type" value="Genomic_DNA"/>
</dbReference>
<accession>A0ABY3SH69</accession>
<feature type="transmembrane region" description="Helical" evidence="1">
    <location>
        <begin position="267"/>
        <end position="289"/>
    </location>
</feature>
<evidence type="ECO:0000256" key="1">
    <source>
        <dbReference type="SAM" id="Phobius"/>
    </source>
</evidence>
<keyword evidence="1" id="KW-1133">Transmembrane helix</keyword>
<dbReference type="Proteomes" id="UP001649230">
    <property type="component" value="Chromosome"/>
</dbReference>
<gene>
    <name evidence="2" type="ORF">L0M14_23265</name>
</gene>